<proteinExistence type="predicted"/>
<dbReference type="PATRIC" id="fig|595434.4.peg.5651"/>
<feature type="signal peptide" evidence="1">
    <location>
        <begin position="1"/>
        <end position="26"/>
    </location>
</feature>
<comment type="caution">
    <text evidence="3">The sequence shown here is derived from an EMBL/GenBank/DDBJ whole genome shotgun (WGS) entry which is preliminary data.</text>
</comment>
<dbReference type="Pfam" id="PF05448">
    <property type="entry name" value="AXE1"/>
    <property type="match status" value="1"/>
</dbReference>
<dbReference type="Gene3D" id="3.40.50.1820">
    <property type="entry name" value="alpha/beta hydrolase"/>
    <property type="match status" value="2"/>
</dbReference>
<dbReference type="Proteomes" id="UP000036367">
    <property type="component" value="Unassembled WGS sequence"/>
</dbReference>
<sequence>MRRPALVALSTFCLLLNCLLGSGCFAAEPPAGESSDGDQLVAEYFEQQTQQLSEQSLADIETLEDWTSRREIYRQQLLDMLGLNPLPARSELHTTVTGENRKDDVIVEKLHFQSMPGLYVTANLYRPAEVDEPLPAVLYVCGHGRVVEDGISYGNKVHYQHHGAWFARNGYVCLVIDTIQLGEIEGIHHGTYREKMWWWNNRGYTPAGVEAWNSMRAVDLLQSRPEVDPKRIGVTGRSGGGAYSWWLAAIDERIQAAVPVAGITTLENHVVDGCVSGHCDCMYMVNTYRWDFPMVAALVAPRPLLISNTDSDSIFPLNGVVDLHAKVRKIYELYGAEKNLGLQITSGPHQDTQELRIHAFRWLNRHLRGDESLIEKVATKLFEPKQLKVFAELPGDERVTTIHESFVPKASMEDAPKTPAELAAATKDWKDQLRTKTFAGWPDVAAAPELEVVSQVQRDEAEVTFAEYASQSPYRLPLIVLRPTEAADTPLSEPSGADVPLDVIVLDQSGWERASSGLAVVAPERFADIQPDAEAWKQMTASGRPTILVVPRGVGPTEWSRDERDRTHIRRRFMLLGQTAAGMQIYDVVSALKALNQDENKLAVAGPWNLSGSGDAAFIALHASLWSDSIAKLQLTDLPASNRHSPDLLNVSRIVDLPQIVMMATGCVSEVLISGSTEAEWRKQAESQPLLSDVVWGQP</sequence>
<organism evidence="3 4">
    <name type="scientific">Rhodopirellula islandica</name>
    <dbReference type="NCBI Taxonomy" id="595434"/>
    <lineage>
        <taxon>Bacteria</taxon>
        <taxon>Pseudomonadati</taxon>
        <taxon>Planctomycetota</taxon>
        <taxon>Planctomycetia</taxon>
        <taxon>Pirellulales</taxon>
        <taxon>Pirellulaceae</taxon>
        <taxon>Rhodopirellula</taxon>
    </lineage>
</organism>
<name>A0A0J1E909_RHOIS</name>
<protein>
    <recommendedName>
        <fullName evidence="2">Acetyl xylan esterase domain-containing protein</fullName>
    </recommendedName>
</protein>
<feature type="domain" description="Acetyl xylan esterase" evidence="2">
    <location>
        <begin position="103"/>
        <end position="260"/>
    </location>
</feature>
<dbReference type="InterPro" id="IPR008391">
    <property type="entry name" value="AXE1_dom"/>
</dbReference>
<evidence type="ECO:0000259" key="2">
    <source>
        <dbReference type="Pfam" id="PF05448"/>
    </source>
</evidence>
<evidence type="ECO:0000256" key="1">
    <source>
        <dbReference type="SAM" id="SignalP"/>
    </source>
</evidence>
<gene>
    <name evidence="3" type="ORF">RISK_005949</name>
</gene>
<dbReference type="RefSeq" id="WP_047816899.1">
    <property type="nucleotide sequence ID" value="NZ_LECT01000047.1"/>
</dbReference>
<feature type="chain" id="PRO_5005250675" description="Acetyl xylan esterase domain-containing protein" evidence="1">
    <location>
        <begin position="27"/>
        <end position="699"/>
    </location>
</feature>
<accession>A0A0J1E909</accession>
<dbReference type="PANTHER" id="PTHR47381">
    <property type="entry name" value="ALPHA/BETA-HYDROLASES SUPERFAMILY PROTEIN"/>
    <property type="match status" value="1"/>
</dbReference>
<dbReference type="AlphaFoldDB" id="A0A0J1E909"/>
<evidence type="ECO:0000313" key="3">
    <source>
        <dbReference type="EMBL" id="KLU01994.1"/>
    </source>
</evidence>
<reference evidence="3" key="1">
    <citation type="submission" date="2015-05" db="EMBL/GenBank/DDBJ databases">
        <title>Permanent draft genome of Rhodopirellula islandicus K833.</title>
        <authorList>
            <person name="Kizina J."/>
            <person name="Richter M."/>
            <person name="Glockner F.O."/>
            <person name="Harder J."/>
        </authorList>
    </citation>
    <scope>NUCLEOTIDE SEQUENCE [LARGE SCALE GENOMIC DNA]</scope>
    <source>
        <strain evidence="3">K833</strain>
    </source>
</reference>
<dbReference type="STRING" id="595434.RISK_005949"/>
<dbReference type="InterPro" id="IPR029058">
    <property type="entry name" value="AB_hydrolase_fold"/>
</dbReference>
<dbReference type="SUPFAM" id="SSF53474">
    <property type="entry name" value="alpha/beta-Hydrolases"/>
    <property type="match status" value="1"/>
</dbReference>
<dbReference type="OrthoDB" id="244125at2"/>
<keyword evidence="4" id="KW-1185">Reference proteome</keyword>
<dbReference type="PROSITE" id="PS51257">
    <property type="entry name" value="PROKAR_LIPOPROTEIN"/>
    <property type="match status" value="1"/>
</dbReference>
<dbReference type="EMBL" id="LECT01000047">
    <property type="protein sequence ID" value="KLU01994.1"/>
    <property type="molecule type" value="Genomic_DNA"/>
</dbReference>
<dbReference type="PANTHER" id="PTHR47381:SF3">
    <property type="entry name" value="ALPHA_BETA-HYDROLASES SUPERFAMILY PROTEIN"/>
    <property type="match status" value="1"/>
</dbReference>
<keyword evidence="1" id="KW-0732">Signal</keyword>
<evidence type="ECO:0000313" key="4">
    <source>
        <dbReference type="Proteomes" id="UP000036367"/>
    </source>
</evidence>